<dbReference type="Gene3D" id="3.30.200.20">
    <property type="entry name" value="Phosphorylase Kinase, domain 1"/>
    <property type="match status" value="1"/>
</dbReference>
<proteinExistence type="inferred from homology"/>
<evidence type="ECO:0000313" key="2">
    <source>
        <dbReference type="EMBL" id="GAA0920467.1"/>
    </source>
</evidence>
<name>A0ABN1P1H8_9ACTN</name>
<dbReference type="PANTHER" id="PTHR12149">
    <property type="entry name" value="FRUCTOSAMINE 3 KINASE-RELATED PROTEIN"/>
    <property type="match status" value="1"/>
</dbReference>
<accession>A0ABN1P1H8</accession>
<dbReference type="RefSeq" id="WP_343949333.1">
    <property type="nucleotide sequence ID" value="NZ_BAAAHQ010000008.1"/>
</dbReference>
<comment type="similarity">
    <text evidence="1">Belongs to the fructosamine kinase family.</text>
</comment>
<dbReference type="SUPFAM" id="SSF56112">
    <property type="entry name" value="Protein kinase-like (PK-like)"/>
    <property type="match status" value="1"/>
</dbReference>
<keyword evidence="3" id="KW-1185">Reference proteome</keyword>
<dbReference type="EMBL" id="BAAAHQ010000008">
    <property type="protein sequence ID" value="GAA0920467.1"/>
    <property type="molecule type" value="Genomic_DNA"/>
</dbReference>
<keyword evidence="1" id="KW-0808">Transferase</keyword>
<evidence type="ECO:0000313" key="3">
    <source>
        <dbReference type="Proteomes" id="UP001501578"/>
    </source>
</evidence>
<sequence>MRSVRDLGSSHSWRLQRGRWSDGREVFAKTGVVCPPFTLELFPSEAAGLRWLGEAIAVPEVIEVSGERLVLSWVETERPTPGAAERFGRALARMHRAGAESFGAPWPGFIADLPMDNAPAPGWPAFYAARRILPFVRPAGLPAGPFEALAARLASLAGPEEPPARIHGDLWNGNILWSGGTGVLIDPAAHGGHRESDLAMLALFGAPYLDRIMGAYQEVHPLHPILIHAVLYGGGYRDQAMDLAAQLLR</sequence>
<dbReference type="Pfam" id="PF03881">
    <property type="entry name" value="Fructosamin_kin"/>
    <property type="match status" value="1"/>
</dbReference>
<gene>
    <name evidence="2" type="ORF">GCM10009560_18710</name>
</gene>
<dbReference type="Gene3D" id="1.10.510.10">
    <property type="entry name" value="Transferase(Phosphotransferase) domain 1"/>
    <property type="match status" value="1"/>
</dbReference>
<dbReference type="InterPro" id="IPR011009">
    <property type="entry name" value="Kinase-like_dom_sf"/>
</dbReference>
<dbReference type="Gene3D" id="1.20.1270.240">
    <property type="match status" value="1"/>
</dbReference>
<reference evidence="2 3" key="1">
    <citation type="journal article" date="2019" name="Int. J. Syst. Evol. Microbiol.">
        <title>The Global Catalogue of Microorganisms (GCM) 10K type strain sequencing project: providing services to taxonomists for standard genome sequencing and annotation.</title>
        <authorList>
            <consortium name="The Broad Institute Genomics Platform"/>
            <consortium name="The Broad Institute Genome Sequencing Center for Infectious Disease"/>
            <person name="Wu L."/>
            <person name="Ma J."/>
        </authorList>
    </citation>
    <scope>NUCLEOTIDE SEQUENCE [LARGE SCALE GENOMIC DNA]</scope>
    <source>
        <strain evidence="2 3">JCM 11136</strain>
    </source>
</reference>
<protein>
    <submittedName>
        <fullName evidence="2">Fructosamine kinase family protein</fullName>
    </submittedName>
</protein>
<keyword evidence="1 2" id="KW-0418">Kinase</keyword>
<dbReference type="InterPro" id="IPR016477">
    <property type="entry name" value="Fructo-/Ketosamine-3-kinase"/>
</dbReference>
<dbReference type="Proteomes" id="UP001501578">
    <property type="component" value="Unassembled WGS sequence"/>
</dbReference>
<evidence type="ECO:0000256" key="1">
    <source>
        <dbReference type="PIRNR" id="PIRNR006221"/>
    </source>
</evidence>
<dbReference type="PIRSF" id="PIRSF006221">
    <property type="entry name" value="Ketosamine-3-kinase"/>
    <property type="match status" value="1"/>
</dbReference>
<dbReference type="GO" id="GO:0016301">
    <property type="term" value="F:kinase activity"/>
    <property type="evidence" value="ECO:0007669"/>
    <property type="project" value="UniProtKB-KW"/>
</dbReference>
<organism evidence="2 3">
    <name type="scientific">Nonomuraea longicatena</name>
    <dbReference type="NCBI Taxonomy" id="83682"/>
    <lineage>
        <taxon>Bacteria</taxon>
        <taxon>Bacillati</taxon>
        <taxon>Actinomycetota</taxon>
        <taxon>Actinomycetes</taxon>
        <taxon>Streptosporangiales</taxon>
        <taxon>Streptosporangiaceae</taxon>
        <taxon>Nonomuraea</taxon>
    </lineage>
</organism>
<dbReference type="PANTHER" id="PTHR12149:SF8">
    <property type="entry name" value="PROTEIN-RIBULOSAMINE 3-KINASE"/>
    <property type="match status" value="1"/>
</dbReference>
<comment type="caution">
    <text evidence="2">The sequence shown here is derived from an EMBL/GenBank/DDBJ whole genome shotgun (WGS) entry which is preliminary data.</text>
</comment>